<dbReference type="AlphaFoldDB" id="A0A2U2DTV2"/>
<name>A0A2U2DTV2_9HYPH</name>
<dbReference type="EMBL" id="QFBC01000003">
    <property type="protein sequence ID" value="PWE56732.1"/>
    <property type="molecule type" value="Genomic_DNA"/>
</dbReference>
<protein>
    <submittedName>
        <fullName evidence="1">Uncharacterized protein</fullName>
    </submittedName>
</protein>
<proteinExistence type="predicted"/>
<evidence type="ECO:0000313" key="2">
    <source>
        <dbReference type="Proteomes" id="UP000245252"/>
    </source>
</evidence>
<dbReference type="OrthoDB" id="8450964at2"/>
<comment type="caution">
    <text evidence="1">The sequence shown here is derived from an EMBL/GenBank/DDBJ whole genome shotgun (WGS) entry which is preliminary data.</text>
</comment>
<sequence>MSIDGHSSAPGASIHVNHWCEHEGCKQWGCYGHSPRKDVPARWWCAEHFPHKFGAELEAELKARG</sequence>
<gene>
    <name evidence="1" type="ORF">DEM27_10235</name>
</gene>
<reference evidence="1 2" key="1">
    <citation type="submission" date="2018-05" db="EMBL/GenBank/DDBJ databases">
        <title>The draft genome of strain NS-104.</title>
        <authorList>
            <person name="Hang P."/>
            <person name="Jiang J."/>
        </authorList>
    </citation>
    <scope>NUCLEOTIDE SEQUENCE [LARGE SCALE GENOMIC DNA]</scope>
    <source>
        <strain evidence="1 2">NS-104</strain>
    </source>
</reference>
<organism evidence="1 2">
    <name type="scientific">Metarhizobium album</name>
    <dbReference type="NCBI Taxonomy" id="2182425"/>
    <lineage>
        <taxon>Bacteria</taxon>
        <taxon>Pseudomonadati</taxon>
        <taxon>Pseudomonadota</taxon>
        <taxon>Alphaproteobacteria</taxon>
        <taxon>Hyphomicrobiales</taxon>
        <taxon>Rhizobiaceae</taxon>
        <taxon>Metarhizobium</taxon>
    </lineage>
</organism>
<dbReference type="Proteomes" id="UP000245252">
    <property type="component" value="Unassembled WGS sequence"/>
</dbReference>
<accession>A0A2U2DTV2</accession>
<keyword evidence="2" id="KW-1185">Reference proteome</keyword>
<evidence type="ECO:0000313" key="1">
    <source>
        <dbReference type="EMBL" id="PWE56732.1"/>
    </source>
</evidence>